<sequence>MDDAVADRHAERASNASLLPSNPILGLNSDGQRWGRRLTLGLLWAMSVADGVCLEKGGQPLVDNPGTLMSWPVGRLQQSCQSVNQSPREFHLSSYSYRQASAPGSTRNPRREELLHVSCRTAESLKSSVGLAWASDQVPCARAIPFPVAAGPRESAGACACSSTPLNSPSTGSLRRYWRCQLCSNSACFEISPFCLPRRGSAPNARRSSPV</sequence>
<keyword evidence="2" id="KW-1185">Reference proteome</keyword>
<protein>
    <submittedName>
        <fullName evidence="1">Uncharacterized protein</fullName>
    </submittedName>
</protein>
<evidence type="ECO:0000313" key="1">
    <source>
        <dbReference type="EMBL" id="PYI04234.1"/>
    </source>
</evidence>
<gene>
    <name evidence="1" type="ORF">BO78DRAFT_174648</name>
</gene>
<name>A0A319EKG5_ASPSB</name>
<proteinExistence type="predicted"/>
<evidence type="ECO:0000313" key="2">
    <source>
        <dbReference type="Proteomes" id="UP000248423"/>
    </source>
</evidence>
<dbReference type="EMBL" id="KZ826371">
    <property type="protein sequence ID" value="PYI04234.1"/>
    <property type="molecule type" value="Genomic_DNA"/>
</dbReference>
<reference evidence="1 2" key="1">
    <citation type="submission" date="2018-02" db="EMBL/GenBank/DDBJ databases">
        <title>The genomes of Aspergillus section Nigri reveals drivers in fungal speciation.</title>
        <authorList>
            <consortium name="DOE Joint Genome Institute"/>
            <person name="Vesth T.C."/>
            <person name="Nybo J."/>
            <person name="Theobald S."/>
            <person name="Brandl J."/>
            <person name="Frisvad J.C."/>
            <person name="Nielsen K.F."/>
            <person name="Lyhne E.K."/>
            <person name="Kogle M.E."/>
            <person name="Kuo A."/>
            <person name="Riley R."/>
            <person name="Clum A."/>
            <person name="Nolan M."/>
            <person name="Lipzen A."/>
            <person name="Salamov A."/>
            <person name="Henrissat B."/>
            <person name="Wiebenga A."/>
            <person name="De vries R.P."/>
            <person name="Grigoriev I.V."/>
            <person name="Mortensen U.H."/>
            <person name="Andersen M.R."/>
            <person name="Baker S.E."/>
        </authorList>
    </citation>
    <scope>NUCLEOTIDE SEQUENCE [LARGE SCALE GENOMIC DNA]</scope>
    <source>
        <strain evidence="1 2">CBS 121057</strain>
    </source>
</reference>
<organism evidence="1 2">
    <name type="scientific">Aspergillus sclerotiicarbonarius (strain CBS 121057 / IBT 28362)</name>
    <dbReference type="NCBI Taxonomy" id="1448318"/>
    <lineage>
        <taxon>Eukaryota</taxon>
        <taxon>Fungi</taxon>
        <taxon>Dikarya</taxon>
        <taxon>Ascomycota</taxon>
        <taxon>Pezizomycotina</taxon>
        <taxon>Eurotiomycetes</taxon>
        <taxon>Eurotiomycetidae</taxon>
        <taxon>Eurotiales</taxon>
        <taxon>Aspergillaceae</taxon>
        <taxon>Aspergillus</taxon>
        <taxon>Aspergillus subgen. Circumdati</taxon>
    </lineage>
</organism>
<accession>A0A319EKG5</accession>
<dbReference type="Proteomes" id="UP000248423">
    <property type="component" value="Unassembled WGS sequence"/>
</dbReference>
<dbReference type="VEuPathDB" id="FungiDB:BO78DRAFT_174648"/>
<dbReference type="AlphaFoldDB" id="A0A319EKG5"/>